<dbReference type="Proteomes" id="UP001162992">
    <property type="component" value="Chromosome 5"/>
</dbReference>
<name>A0ACC2DKZ4_DIPCM</name>
<comment type="caution">
    <text evidence="1">The sequence shown here is derived from an EMBL/GenBank/DDBJ whole genome shotgun (WGS) entry which is preliminary data.</text>
</comment>
<reference evidence="2" key="1">
    <citation type="journal article" date="2024" name="Proc. Natl. Acad. Sci. U.S.A.">
        <title>Extraordinary preservation of gene collinearity over three hundred million years revealed in homosporous lycophytes.</title>
        <authorList>
            <person name="Li C."/>
            <person name="Wickell D."/>
            <person name="Kuo L.Y."/>
            <person name="Chen X."/>
            <person name="Nie B."/>
            <person name="Liao X."/>
            <person name="Peng D."/>
            <person name="Ji J."/>
            <person name="Jenkins J."/>
            <person name="Williams M."/>
            <person name="Shu S."/>
            <person name="Plott C."/>
            <person name="Barry K."/>
            <person name="Rajasekar S."/>
            <person name="Grimwood J."/>
            <person name="Han X."/>
            <person name="Sun S."/>
            <person name="Hou Z."/>
            <person name="He W."/>
            <person name="Dai G."/>
            <person name="Sun C."/>
            <person name="Schmutz J."/>
            <person name="Leebens-Mack J.H."/>
            <person name="Li F.W."/>
            <person name="Wang L."/>
        </authorList>
    </citation>
    <scope>NUCLEOTIDE SEQUENCE [LARGE SCALE GENOMIC DNA]</scope>
    <source>
        <strain evidence="2">cv. PW_Plant_1</strain>
    </source>
</reference>
<protein>
    <submittedName>
        <fullName evidence="1">Uncharacterized protein</fullName>
    </submittedName>
</protein>
<gene>
    <name evidence="1" type="ORF">O6H91_05G010200</name>
</gene>
<sequence>MEADNTMLSTSDSSISSTECISRGSLLNEPTLKDFIDMQETANPVVQRALNEFTHHLGSENVLEACKSLDIIESASIWEKLACFCVKSRLTDVALHCLAKMGNAAAVEVAHVASNEPEEDASLATIAIHLGLFEDAEKLYIESRQYDLLNVMYQACGQWDKALIVALKNDRVHLKNTHHSYAKYLEAMGHIKEAIKHYELSDTHRFEVPRMLFSLQQLDELQIYVIQKKDPDLHKWWAHYCEAIDLVPKAIDYYKLAGDVKSLVRVFCFLGETDAAAKVVSESKDASAAFLLACQLEKSGNVPEAINFFTMAGRYDYATQVAMKYGVDNELLSLSLQSSKEVMLLSADYFEQKGMQEKAVLLYQKGGDLEKAIHICFQVQLFDALLAIVEKIDEGANSSLLTRCGEFLLMHHHFENAVALFIAVREHDRALNLALCRSGDTERIILFANVSRQKELYILAASYLQNLDWHHDPHIMKTVVQMYTKAAEVELLSKFYEACALVEIDEFRDYEKALGALKESLKYLTQSQKAHCKERFPYLQERVDEIEQFIQVRRIAKTDPKRMVHACNMLLSKISCNTQSYQVAVRVGDLYGLLVEFHFSNGNMDEAYHVIEKMKLNKIILGPYIDQETIKAIFQAVGLEIEEEDL</sequence>
<keyword evidence="2" id="KW-1185">Reference proteome</keyword>
<organism evidence="1 2">
    <name type="scientific">Diphasiastrum complanatum</name>
    <name type="common">Issler's clubmoss</name>
    <name type="synonym">Lycopodium complanatum</name>
    <dbReference type="NCBI Taxonomy" id="34168"/>
    <lineage>
        <taxon>Eukaryota</taxon>
        <taxon>Viridiplantae</taxon>
        <taxon>Streptophyta</taxon>
        <taxon>Embryophyta</taxon>
        <taxon>Tracheophyta</taxon>
        <taxon>Lycopodiopsida</taxon>
        <taxon>Lycopodiales</taxon>
        <taxon>Lycopodiaceae</taxon>
        <taxon>Lycopodioideae</taxon>
        <taxon>Diphasiastrum</taxon>
    </lineage>
</organism>
<evidence type="ECO:0000313" key="1">
    <source>
        <dbReference type="EMBL" id="KAJ7554810.1"/>
    </source>
</evidence>
<proteinExistence type="predicted"/>
<accession>A0ACC2DKZ4</accession>
<evidence type="ECO:0000313" key="2">
    <source>
        <dbReference type="Proteomes" id="UP001162992"/>
    </source>
</evidence>
<dbReference type="EMBL" id="CM055096">
    <property type="protein sequence ID" value="KAJ7554810.1"/>
    <property type="molecule type" value="Genomic_DNA"/>
</dbReference>